<name>A0A3N6PRS3_9CYAN</name>
<accession>A0A3N6PRS3</accession>
<organism evidence="1 2">
    <name type="scientific">Okeania hirsuta</name>
    <dbReference type="NCBI Taxonomy" id="1458930"/>
    <lineage>
        <taxon>Bacteria</taxon>
        <taxon>Bacillati</taxon>
        <taxon>Cyanobacteriota</taxon>
        <taxon>Cyanophyceae</taxon>
        <taxon>Oscillatoriophycideae</taxon>
        <taxon>Oscillatoriales</taxon>
        <taxon>Microcoleaceae</taxon>
        <taxon>Okeania</taxon>
    </lineage>
</organism>
<dbReference type="EMBL" id="RCBY01000013">
    <property type="protein sequence ID" value="RQH53460.1"/>
    <property type="molecule type" value="Genomic_DNA"/>
</dbReference>
<dbReference type="AlphaFoldDB" id="A0A3N6PRS3"/>
<dbReference type="SUPFAM" id="SSF52540">
    <property type="entry name" value="P-loop containing nucleoside triphosphate hydrolases"/>
    <property type="match status" value="1"/>
</dbReference>
<reference evidence="1 2" key="1">
    <citation type="journal article" date="2018" name="ACS Chem. Biol.">
        <title>Ketoreductase domain dysfunction expands chemodiversity: malyngamide biosynthesis in the cyanobacterium Okeania hirsuta.</title>
        <authorList>
            <person name="Moss N.A."/>
            <person name="Leao T."/>
            <person name="Rankin M."/>
            <person name="McCullough T.M."/>
            <person name="Qu P."/>
            <person name="Korobeynikov A."/>
            <person name="Smith J.L."/>
            <person name="Gerwick L."/>
            <person name="Gerwick W.H."/>
        </authorList>
    </citation>
    <scope>NUCLEOTIDE SEQUENCE [LARGE SCALE GENOMIC DNA]</scope>
    <source>
        <strain evidence="1 2">PAB10Feb10-1</strain>
    </source>
</reference>
<protein>
    <submittedName>
        <fullName evidence="1">Exonuclease</fullName>
    </submittedName>
</protein>
<gene>
    <name evidence="1" type="ORF">D5R40_04140</name>
</gene>
<evidence type="ECO:0000313" key="2">
    <source>
        <dbReference type="Proteomes" id="UP000269154"/>
    </source>
</evidence>
<dbReference type="InterPro" id="IPR027417">
    <property type="entry name" value="P-loop_NTPase"/>
</dbReference>
<sequence length="668" mass="77858">MIDLHLQVQLQKRKNPFGSSRVDHPFQTHSDADNVFSKEFHRIQSTLKDIKQDINHQSKGVVVVGEPGFGKTHLMMRLANSRLKTNRLLFIRQPNNPDAIIYHIYSRILESLIRCIPKINYTQLEYLIANSCAKIFQEIIIENPDLYPKKESKKDQTIIELVKNGNLELLSFLSSDTQAKREFWEHIENRSYMWWSTNYSTAGYAPEIFKGIIKFCGYRAIDYRRIIREWLAMNDVPQKLLDKVKIASWNKSINREEVSLEALKVLGYLSLLDEPLIIVFDQLEGLGREYNQNLLHSFGEAIKEIFTHIPNSLIILNLFPDRWEQFKQEFDDSIVDRISQCQVFLNKPSEEQLITILNEKSKSINMTIEQLFTPHEIQKILSKNSIRSIINSAADFYNYKIHNIPLPDYLKVETNSQIALQNNSNLQNLVSDIKQIKEVVLKIAEKLNIESNLETKIEQNSETYIHQETQTDTNKIIGDYLNQKYQQIEEEYSESQVITSSDDRGKLEKIFESLKIIQPSLKLDFLTFDRPKKIPDHLVIQTETQGYAIGFLYDGGNAFFSRMTNWNELVAKNSHLKFYLYRDARGYQVSGEKSIAELDKFKNTDNGEYIVLIKDERITFELLYQIIVDIQNQDLEAKLDEALLILLKRYSHHSLLKIAIEAIGTFEV</sequence>
<dbReference type="Gene3D" id="3.40.50.300">
    <property type="entry name" value="P-loop containing nucleotide triphosphate hydrolases"/>
    <property type="match status" value="1"/>
</dbReference>
<dbReference type="GO" id="GO:0004527">
    <property type="term" value="F:exonuclease activity"/>
    <property type="evidence" value="ECO:0007669"/>
    <property type="project" value="UniProtKB-KW"/>
</dbReference>
<dbReference type="RefSeq" id="WP_124145283.1">
    <property type="nucleotide sequence ID" value="NZ_CAWOKI010000075.1"/>
</dbReference>
<comment type="caution">
    <text evidence="1">The sequence shown here is derived from an EMBL/GenBank/DDBJ whole genome shotgun (WGS) entry which is preliminary data.</text>
</comment>
<keyword evidence="1" id="KW-0540">Nuclease</keyword>
<dbReference type="Proteomes" id="UP000269154">
    <property type="component" value="Unassembled WGS sequence"/>
</dbReference>
<dbReference type="OrthoDB" id="227666at2"/>
<keyword evidence="2" id="KW-1185">Reference proteome</keyword>
<keyword evidence="1" id="KW-0269">Exonuclease</keyword>
<evidence type="ECO:0000313" key="1">
    <source>
        <dbReference type="EMBL" id="RQH53460.1"/>
    </source>
</evidence>
<keyword evidence="1" id="KW-0378">Hydrolase</keyword>
<proteinExistence type="predicted"/>